<reference evidence="4" key="1">
    <citation type="submission" date="2017-12" db="EMBL/GenBank/DDBJ databases">
        <authorList>
            <consortium name="DOE Joint Genome Institute"/>
            <person name="Mondo S.J."/>
            <person name="Kjaerbolling I."/>
            <person name="Vesth T.C."/>
            <person name="Frisvad J.C."/>
            <person name="Nybo J.L."/>
            <person name="Theobald S."/>
            <person name="Kuo A."/>
            <person name="Bowyer P."/>
            <person name="Matsuda Y."/>
            <person name="Lyhne E.K."/>
            <person name="Kogle M.E."/>
            <person name="Clum A."/>
            <person name="Lipzen A."/>
            <person name="Salamov A."/>
            <person name="Ngan C.Y."/>
            <person name="Daum C."/>
            <person name="Chiniquy J."/>
            <person name="Barry K."/>
            <person name="LaButti K."/>
            <person name="Haridas S."/>
            <person name="Simmons B.A."/>
            <person name="Magnuson J.K."/>
            <person name="Mortensen U.H."/>
            <person name="Larsen T.O."/>
            <person name="Grigoriev I.V."/>
            <person name="Baker S.E."/>
            <person name="Andersen M.R."/>
            <person name="Nordberg H.P."/>
            <person name="Cantor M.N."/>
            <person name="Hua S.X."/>
        </authorList>
    </citation>
    <scope>NUCLEOTIDE SEQUENCE [LARGE SCALE GENOMIC DNA]</scope>
    <source>
        <strain evidence="4">IBT 19404</strain>
    </source>
</reference>
<name>A0A2J5HUF1_9EURO</name>
<gene>
    <name evidence="3" type="ORF">BDW42DRAFT_169753</name>
</gene>
<evidence type="ECO:0000256" key="2">
    <source>
        <dbReference type="SAM" id="Phobius"/>
    </source>
</evidence>
<dbReference type="AlphaFoldDB" id="A0A2J5HUF1"/>
<evidence type="ECO:0000313" key="4">
    <source>
        <dbReference type="Proteomes" id="UP000235023"/>
    </source>
</evidence>
<dbReference type="EMBL" id="KZ559541">
    <property type="protein sequence ID" value="PLN80993.1"/>
    <property type="molecule type" value="Genomic_DNA"/>
</dbReference>
<keyword evidence="2" id="KW-1133">Transmembrane helix</keyword>
<proteinExistence type="predicted"/>
<feature type="region of interest" description="Disordered" evidence="1">
    <location>
        <begin position="1"/>
        <end position="23"/>
    </location>
</feature>
<protein>
    <submittedName>
        <fullName evidence="3">Uncharacterized protein</fullName>
    </submittedName>
</protein>
<keyword evidence="2" id="KW-0472">Membrane</keyword>
<dbReference type="Proteomes" id="UP000235023">
    <property type="component" value="Unassembled WGS sequence"/>
</dbReference>
<accession>A0A2J5HUF1</accession>
<evidence type="ECO:0000256" key="1">
    <source>
        <dbReference type="SAM" id="MobiDB-lite"/>
    </source>
</evidence>
<keyword evidence="2" id="KW-0812">Transmembrane</keyword>
<sequence length="118" mass="13064">MNPPPSQNPQRRRSLGSAGGPIYPGERSLVVPGSWRPSWPSAHRDLISAPACCFCCSLSRTLCPIGGLDVFLVLSLEPPCRLFVVSIVPFLAASPFFINFYFLLIPVDWSWNTTNQTR</sequence>
<evidence type="ECO:0000313" key="3">
    <source>
        <dbReference type="EMBL" id="PLN80993.1"/>
    </source>
</evidence>
<keyword evidence="4" id="KW-1185">Reference proteome</keyword>
<organism evidence="3 4">
    <name type="scientific">Aspergillus taichungensis</name>
    <dbReference type="NCBI Taxonomy" id="482145"/>
    <lineage>
        <taxon>Eukaryota</taxon>
        <taxon>Fungi</taxon>
        <taxon>Dikarya</taxon>
        <taxon>Ascomycota</taxon>
        <taxon>Pezizomycotina</taxon>
        <taxon>Eurotiomycetes</taxon>
        <taxon>Eurotiomycetidae</taxon>
        <taxon>Eurotiales</taxon>
        <taxon>Aspergillaceae</taxon>
        <taxon>Aspergillus</taxon>
        <taxon>Aspergillus subgen. Circumdati</taxon>
    </lineage>
</organism>
<feature type="transmembrane region" description="Helical" evidence="2">
    <location>
        <begin position="82"/>
        <end position="104"/>
    </location>
</feature>